<proteinExistence type="inferred from homology"/>
<evidence type="ECO:0000256" key="2">
    <source>
        <dbReference type="ARBA" id="ARBA00007441"/>
    </source>
</evidence>
<dbReference type="InterPro" id="IPR004838">
    <property type="entry name" value="NHTrfase_class1_PyrdxlP-BS"/>
</dbReference>
<evidence type="ECO:0000256" key="4">
    <source>
        <dbReference type="ARBA" id="ARBA00022679"/>
    </source>
</evidence>
<evidence type="ECO:0000259" key="7">
    <source>
        <dbReference type="Pfam" id="PF00155"/>
    </source>
</evidence>
<evidence type="ECO:0000256" key="5">
    <source>
        <dbReference type="ARBA" id="ARBA00022898"/>
    </source>
</evidence>
<dbReference type="SUPFAM" id="SSF53383">
    <property type="entry name" value="PLP-dependent transferases"/>
    <property type="match status" value="1"/>
</dbReference>
<dbReference type="AlphaFoldDB" id="A0A1W2G6N0"/>
<gene>
    <name evidence="8" type="ORF">SAMN04488029_0604</name>
</gene>
<dbReference type="InterPro" id="IPR015422">
    <property type="entry name" value="PyrdxlP-dep_Trfase_small"/>
</dbReference>
<name>A0A1W2G6N0_REIFA</name>
<keyword evidence="4 6" id="KW-0808">Transferase</keyword>
<dbReference type="EMBL" id="FWYF01000001">
    <property type="protein sequence ID" value="SMD32261.1"/>
    <property type="molecule type" value="Genomic_DNA"/>
</dbReference>
<dbReference type="CDD" id="cd00609">
    <property type="entry name" value="AAT_like"/>
    <property type="match status" value="1"/>
</dbReference>
<keyword evidence="5" id="KW-0663">Pyridoxal phosphate</keyword>
<dbReference type="InterPro" id="IPR004839">
    <property type="entry name" value="Aminotransferase_I/II_large"/>
</dbReference>
<sequence length="416" mass="44990">MRLAESLSTFAILFQENQSMEHLSDRIKNMAESATLAMAAKAREFKENGIDVISLSLGEPDFKTPKHIQEGAKEAIDSEKYFAYPPVNGYADLRQAIAEKFKNENGLNYTADQIVVSNGAKQSIVNVMMALVNPGDEVIVLSPYWVSYTAAIELAEGTPVLVKGGIENDFKATAEQVKAALTDKTKAIIFSSPCNPTGSVFTEEELSAIADVLRDTSVIVISDEIYEHINFSGAHASIGALPGMLDQTVTINGMAKGFAMTGWRVGYIGAPTWIAKACSKIQGQVTSANCSIAQRATLTALTSDLGPTKAMTEQYGKRRELVFGLLNDIPGVKTNMPEGAFYFFPDVSSYFGKSNGTNTIKNASDLCLYLLENAHVSLVTGEAFGDPDCIRLSYAASEENLKEALKRVKETLAKLS</sequence>
<dbReference type="FunFam" id="3.40.640.10:FF:000033">
    <property type="entry name" value="Aspartate aminotransferase"/>
    <property type="match status" value="1"/>
</dbReference>
<reference evidence="8 9" key="1">
    <citation type="submission" date="2017-04" db="EMBL/GenBank/DDBJ databases">
        <authorList>
            <person name="Afonso C.L."/>
            <person name="Miller P.J."/>
            <person name="Scott M.A."/>
            <person name="Spackman E."/>
            <person name="Goraichik I."/>
            <person name="Dimitrov K.M."/>
            <person name="Suarez D.L."/>
            <person name="Swayne D.E."/>
        </authorList>
    </citation>
    <scope>NUCLEOTIDE SEQUENCE [LARGE SCALE GENOMIC DNA]</scope>
    <source>
        <strain evidence="8 9">DSM 26133</strain>
    </source>
</reference>
<comment type="similarity">
    <text evidence="2 6">Belongs to the class-I pyridoxal-phosphate-dependent aminotransferase family.</text>
</comment>
<dbReference type="EC" id="2.6.1.-" evidence="6"/>
<organism evidence="8 9">
    <name type="scientific">Reichenbachiella faecimaris</name>
    <dbReference type="NCBI Taxonomy" id="692418"/>
    <lineage>
        <taxon>Bacteria</taxon>
        <taxon>Pseudomonadati</taxon>
        <taxon>Bacteroidota</taxon>
        <taxon>Cytophagia</taxon>
        <taxon>Cytophagales</taxon>
        <taxon>Reichenbachiellaceae</taxon>
        <taxon>Reichenbachiella</taxon>
    </lineage>
</organism>
<dbReference type="PANTHER" id="PTHR46383:SF1">
    <property type="entry name" value="ASPARTATE AMINOTRANSFERASE"/>
    <property type="match status" value="1"/>
</dbReference>
<evidence type="ECO:0000256" key="6">
    <source>
        <dbReference type="RuleBase" id="RU000481"/>
    </source>
</evidence>
<dbReference type="Gene3D" id="3.40.640.10">
    <property type="entry name" value="Type I PLP-dependent aspartate aminotransferase-like (Major domain)"/>
    <property type="match status" value="1"/>
</dbReference>
<comment type="cofactor">
    <cofactor evidence="1 6">
        <name>pyridoxal 5'-phosphate</name>
        <dbReference type="ChEBI" id="CHEBI:597326"/>
    </cofactor>
</comment>
<dbReference type="PANTHER" id="PTHR46383">
    <property type="entry name" value="ASPARTATE AMINOTRANSFERASE"/>
    <property type="match status" value="1"/>
</dbReference>
<dbReference type="Gene3D" id="3.90.1150.10">
    <property type="entry name" value="Aspartate Aminotransferase, domain 1"/>
    <property type="match status" value="1"/>
</dbReference>
<dbReference type="GO" id="GO:0006520">
    <property type="term" value="P:amino acid metabolic process"/>
    <property type="evidence" value="ECO:0007669"/>
    <property type="project" value="InterPro"/>
</dbReference>
<evidence type="ECO:0000313" key="8">
    <source>
        <dbReference type="EMBL" id="SMD32261.1"/>
    </source>
</evidence>
<evidence type="ECO:0000313" key="9">
    <source>
        <dbReference type="Proteomes" id="UP000192472"/>
    </source>
</evidence>
<feature type="domain" description="Aminotransferase class I/classII large" evidence="7">
    <location>
        <begin position="51"/>
        <end position="408"/>
    </location>
</feature>
<evidence type="ECO:0000256" key="3">
    <source>
        <dbReference type="ARBA" id="ARBA00022576"/>
    </source>
</evidence>
<dbReference type="InterPro" id="IPR015421">
    <property type="entry name" value="PyrdxlP-dep_Trfase_major"/>
</dbReference>
<protein>
    <recommendedName>
        <fullName evidence="6">Aminotransferase</fullName>
        <ecNumber evidence="6">2.6.1.-</ecNumber>
    </recommendedName>
</protein>
<dbReference type="InterPro" id="IPR050596">
    <property type="entry name" value="AspAT/PAT-like"/>
</dbReference>
<dbReference type="Pfam" id="PF00155">
    <property type="entry name" value="Aminotran_1_2"/>
    <property type="match status" value="1"/>
</dbReference>
<dbReference type="Proteomes" id="UP000192472">
    <property type="component" value="Unassembled WGS sequence"/>
</dbReference>
<evidence type="ECO:0000256" key="1">
    <source>
        <dbReference type="ARBA" id="ARBA00001933"/>
    </source>
</evidence>
<dbReference type="InterPro" id="IPR015424">
    <property type="entry name" value="PyrdxlP-dep_Trfase"/>
</dbReference>
<accession>A0A1W2G6N0</accession>
<dbReference type="GO" id="GO:0030170">
    <property type="term" value="F:pyridoxal phosphate binding"/>
    <property type="evidence" value="ECO:0007669"/>
    <property type="project" value="InterPro"/>
</dbReference>
<dbReference type="GO" id="GO:0008483">
    <property type="term" value="F:transaminase activity"/>
    <property type="evidence" value="ECO:0007669"/>
    <property type="project" value="UniProtKB-KW"/>
</dbReference>
<keyword evidence="9" id="KW-1185">Reference proteome</keyword>
<keyword evidence="3 6" id="KW-0032">Aminotransferase</keyword>
<dbReference type="STRING" id="692418.SAMN04488029_0604"/>
<dbReference type="PROSITE" id="PS00105">
    <property type="entry name" value="AA_TRANSFER_CLASS_1"/>
    <property type="match status" value="1"/>
</dbReference>